<keyword evidence="2" id="KW-0418">Kinase</keyword>
<reference evidence="3" key="1">
    <citation type="submission" date="2016-02" db="EMBL/GenBank/DDBJ databases">
        <authorList>
            <person name="liu f."/>
        </authorList>
    </citation>
    <scope>NUCLEOTIDE SEQUENCE [LARGE SCALE GENOMIC DNA]</scope>
</reference>
<dbReference type="PANTHER" id="PTHR31303:SF1">
    <property type="entry name" value="CTP-DEPENDENT DIACYLGLYCEROL KINASE 1"/>
    <property type="match status" value="1"/>
</dbReference>
<gene>
    <name evidence="2" type="ORF">FLM9_1000</name>
</gene>
<feature type="transmembrane region" description="Helical" evidence="1">
    <location>
        <begin position="116"/>
        <end position="139"/>
    </location>
</feature>
<protein>
    <submittedName>
        <fullName evidence="2">Phytol kinase</fullName>
    </submittedName>
</protein>
<evidence type="ECO:0000313" key="2">
    <source>
        <dbReference type="EMBL" id="CZB19158.1"/>
    </source>
</evidence>
<dbReference type="EMBL" id="FITM01000106">
    <property type="protein sequence ID" value="CZB19158.1"/>
    <property type="molecule type" value="Genomic_DNA"/>
</dbReference>
<feature type="transmembrane region" description="Helical" evidence="1">
    <location>
        <begin position="91"/>
        <end position="110"/>
    </location>
</feature>
<evidence type="ECO:0000256" key="1">
    <source>
        <dbReference type="SAM" id="Phobius"/>
    </source>
</evidence>
<name>A0A170TBJ0_9SYNE</name>
<organism evidence="2 3">
    <name type="scientific">Candidatus Synechococcus spongiarum</name>
    <dbReference type="NCBI Taxonomy" id="431041"/>
    <lineage>
        <taxon>Bacteria</taxon>
        <taxon>Bacillati</taxon>
        <taxon>Cyanobacteriota</taxon>
        <taxon>Cyanophyceae</taxon>
        <taxon>Synechococcales</taxon>
        <taxon>Synechococcaceae</taxon>
        <taxon>Synechococcus</taxon>
    </lineage>
</organism>
<proteinExistence type="predicted"/>
<feature type="transmembrane region" description="Helical" evidence="1">
    <location>
        <begin position="61"/>
        <end position="79"/>
    </location>
</feature>
<dbReference type="PANTHER" id="PTHR31303">
    <property type="entry name" value="CTP-DEPENDENT DIACYLGLYCEROL KINASE 1"/>
    <property type="match status" value="1"/>
</dbReference>
<sequence length="219" mass="23260">MEHLQVLGIVAIAAWLAVLAAMAQLLRQWRPDQAEWSRKVVHLGAGLVLPMAWATDISRTIALAAAVLATILVAVNQYTRLLPGLESINRRSYGTVAYGLSILLLLWWGWPQRAAIVVAAGLIMAFGDGLAGILGPAYPSPGWSVLGQRKSLLGTACVALLATGVGWTLFGEHLSLTQLLMLGVAAAALEQISVLGVDNLLLPLGTAALLNQWLSTWRG</sequence>
<dbReference type="GO" id="GO:0004143">
    <property type="term" value="F:ATP-dependent diacylglycerol kinase activity"/>
    <property type="evidence" value="ECO:0007669"/>
    <property type="project" value="InterPro"/>
</dbReference>
<keyword evidence="1" id="KW-0472">Membrane</keyword>
<feature type="transmembrane region" description="Helical" evidence="1">
    <location>
        <begin position="151"/>
        <end position="170"/>
    </location>
</feature>
<dbReference type="AlphaFoldDB" id="A0A170TBJ0"/>
<dbReference type="InterPro" id="IPR037997">
    <property type="entry name" value="Dgk1-like"/>
</dbReference>
<feature type="transmembrane region" description="Helical" evidence="1">
    <location>
        <begin position="6"/>
        <end position="26"/>
    </location>
</feature>
<keyword evidence="1" id="KW-1133">Transmembrane helix</keyword>
<dbReference type="OrthoDB" id="8149352at2"/>
<evidence type="ECO:0000313" key="3">
    <source>
        <dbReference type="Proteomes" id="UP000182631"/>
    </source>
</evidence>
<dbReference type="RefSeq" id="WP_081340199.1">
    <property type="nucleotide sequence ID" value="NZ_FITM01000106.1"/>
</dbReference>
<keyword evidence="2" id="KW-0808">Transferase</keyword>
<keyword evidence="1" id="KW-0812">Transmembrane</keyword>
<keyword evidence="3" id="KW-1185">Reference proteome</keyword>
<dbReference type="Proteomes" id="UP000182631">
    <property type="component" value="Unassembled WGS sequence"/>
</dbReference>
<accession>A0A170TBJ0</accession>